<proteinExistence type="predicted"/>
<dbReference type="RefSeq" id="WP_010051275.1">
    <property type="nucleotide sequence ID" value="NZ_BJOJ01000046.1"/>
</dbReference>
<feature type="signal peptide" evidence="2">
    <location>
        <begin position="1"/>
        <end position="26"/>
    </location>
</feature>
<evidence type="ECO:0000256" key="2">
    <source>
        <dbReference type="SAM" id="SignalP"/>
    </source>
</evidence>
<dbReference type="GeneID" id="83605035"/>
<feature type="chain" id="PRO_5043656507" evidence="2">
    <location>
        <begin position="27"/>
        <end position="259"/>
    </location>
</feature>
<sequence length="259" mass="27141">MKLTTKMTTSAIILGALALNGSSVLAAEKASYESNGIVEFTESNDITKPIDPTDPGEEVDPIDPTDPEGPNPGTPGPLSIDYASSLTFGKNKISNKNETYFANAQKIKDGSHRPNYVQVTDTRTGNLGWNLSVKQEGQFSNATATNKTLTGTTLQLASGTANSASTSPAAIAESVVTLDPAGATSVVMSAEKGSGWGTWASYYGTVENMEIAGETPEENETVAVNKAVTLSVPGATPKDAVKYSTKLTWILSDIPTEEE</sequence>
<dbReference type="Pfam" id="PF13731">
    <property type="entry name" value="WxL"/>
    <property type="match status" value="1"/>
</dbReference>
<evidence type="ECO:0000259" key="3">
    <source>
        <dbReference type="Pfam" id="PF13731"/>
    </source>
</evidence>
<dbReference type="EMBL" id="JAVBVO010000003">
    <property type="protein sequence ID" value="MDZ5758981.1"/>
    <property type="molecule type" value="Genomic_DNA"/>
</dbReference>
<reference evidence="4" key="1">
    <citation type="submission" date="2023-08" db="EMBL/GenBank/DDBJ databases">
        <title>Genomic characterization of piscicolin 126 produced by Carnobacterium maltaromaticum CM22 strain isolated from salmon (Salmo salar).</title>
        <authorList>
            <person name="Gonzalez-Gragera E."/>
            <person name="Garcia-Lopez J.D."/>
            <person name="Teso-Perez C."/>
            <person name="Gimenez-Hernandez I."/>
            <person name="Peralta-Sanchez J.M."/>
            <person name="Valdivia E."/>
            <person name="Montalban-Lopez M."/>
            <person name="Martin-Platero A.M."/>
            <person name="Banos A."/>
            <person name="Martinez-Bueno M."/>
        </authorList>
    </citation>
    <scope>NUCLEOTIDE SEQUENCE</scope>
    <source>
        <strain evidence="4">CM22</strain>
    </source>
</reference>
<accession>A0AAW9JZR6</accession>
<feature type="domain" description="WxL" evidence="3">
    <location>
        <begin position="28"/>
        <end position="255"/>
    </location>
</feature>
<protein>
    <submittedName>
        <fullName evidence="4">WxL domain-containing protein</fullName>
    </submittedName>
</protein>
<dbReference type="AlphaFoldDB" id="A0AAW9JZR6"/>
<evidence type="ECO:0000313" key="4">
    <source>
        <dbReference type="EMBL" id="MDZ5758981.1"/>
    </source>
</evidence>
<feature type="compositionally biased region" description="Acidic residues" evidence="1">
    <location>
        <begin position="54"/>
        <end position="66"/>
    </location>
</feature>
<feature type="region of interest" description="Disordered" evidence="1">
    <location>
        <begin position="43"/>
        <end position="76"/>
    </location>
</feature>
<gene>
    <name evidence="4" type="ORF">RAK27_09965</name>
</gene>
<evidence type="ECO:0000313" key="5">
    <source>
        <dbReference type="Proteomes" id="UP001290462"/>
    </source>
</evidence>
<dbReference type="InterPro" id="IPR027994">
    <property type="entry name" value="WxL_dom"/>
</dbReference>
<dbReference type="Proteomes" id="UP001290462">
    <property type="component" value="Unassembled WGS sequence"/>
</dbReference>
<comment type="caution">
    <text evidence="4">The sequence shown here is derived from an EMBL/GenBank/DDBJ whole genome shotgun (WGS) entry which is preliminary data.</text>
</comment>
<keyword evidence="2" id="KW-0732">Signal</keyword>
<name>A0AAW9JZR6_CARML</name>
<organism evidence="4 5">
    <name type="scientific">Carnobacterium maltaromaticum</name>
    <name type="common">Carnobacterium piscicola</name>
    <dbReference type="NCBI Taxonomy" id="2751"/>
    <lineage>
        <taxon>Bacteria</taxon>
        <taxon>Bacillati</taxon>
        <taxon>Bacillota</taxon>
        <taxon>Bacilli</taxon>
        <taxon>Lactobacillales</taxon>
        <taxon>Carnobacteriaceae</taxon>
        <taxon>Carnobacterium</taxon>
    </lineage>
</organism>
<evidence type="ECO:0000256" key="1">
    <source>
        <dbReference type="SAM" id="MobiDB-lite"/>
    </source>
</evidence>